<proteinExistence type="inferred from homology"/>
<keyword evidence="4" id="KW-1185">Reference proteome</keyword>
<comment type="similarity">
    <text evidence="1">Belongs to the nematode transthyretin-like family.</text>
</comment>
<reference evidence="5" key="1">
    <citation type="submission" date="2016-06" db="UniProtKB">
        <authorList>
            <consortium name="WormBaseParasite"/>
        </authorList>
    </citation>
    <scope>IDENTIFICATION</scope>
</reference>
<dbReference type="GO" id="GO:0009986">
    <property type="term" value="C:cell surface"/>
    <property type="evidence" value="ECO:0007669"/>
    <property type="project" value="InterPro"/>
</dbReference>
<dbReference type="WBParaSite" id="SBAD_0000952901-mRNA-1">
    <property type="protein sequence ID" value="SBAD_0000952901-mRNA-1"/>
    <property type="gene ID" value="SBAD_0000952901"/>
</dbReference>
<dbReference type="InterPro" id="IPR001534">
    <property type="entry name" value="Transthyretin-like"/>
</dbReference>
<name>A0A183J001_9BILA</name>
<dbReference type="PANTHER" id="PTHR21700">
    <property type="entry name" value="TRANSTHYRETIN-LIKE FAMILY PROTEIN-RELATED"/>
    <property type="match status" value="1"/>
</dbReference>
<dbReference type="Proteomes" id="UP000270296">
    <property type="component" value="Unassembled WGS sequence"/>
</dbReference>
<dbReference type="EMBL" id="UZAM01012437">
    <property type="protein sequence ID" value="VDP21857.1"/>
    <property type="molecule type" value="Genomic_DNA"/>
</dbReference>
<gene>
    <name evidence="3" type="ORF">SBAD_LOCUS9199</name>
</gene>
<organism evidence="5">
    <name type="scientific">Soboliphyme baturini</name>
    <dbReference type="NCBI Taxonomy" id="241478"/>
    <lineage>
        <taxon>Eukaryota</taxon>
        <taxon>Metazoa</taxon>
        <taxon>Ecdysozoa</taxon>
        <taxon>Nematoda</taxon>
        <taxon>Enoplea</taxon>
        <taxon>Dorylaimia</taxon>
        <taxon>Dioctophymatida</taxon>
        <taxon>Dioctophymatoidea</taxon>
        <taxon>Soboliphymatidae</taxon>
        <taxon>Soboliphyme</taxon>
    </lineage>
</organism>
<protein>
    <submittedName>
        <fullName evidence="5">Transthyretin-like family protein</fullName>
    </submittedName>
</protein>
<evidence type="ECO:0000313" key="5">
    <source>
        <dbReference type="WBParaSite" id="SBAD_0000952901-mRNA-1"/>
    </source>
</evidence>
<evidence type="ECO:0000313" key="4">
    <source>
        <dbReference type="Proteomes" id="UP000270296"/>
    </source>
</evidence>
<dbReference type="AlphaFoldDB" id="A0A183J001"/>
<sequence>MCSSHKNRILLLLLSSLAMFHGVCGTRECVTITGVLKCHDRPSAVSGVDIKMYDKDYDDEEELSDPDDKMGETQTDENGKFSIYGCAYDSDGSKGPNYPEPYIEIFHFCRNRQGRKTMIKRIFQFHPAVNDLGNIYLDAD</sequence>
<dbReference type="Gene3D" id="2.60.40.3330">
    <property type="match status" value="1"/>
</dbReference>
<dbReference type="InterPro" id="IPR038479">
    <property type="entry name" value="Transthyretin-like_sf"/>
</dbReference>
<evidence type="ECO:0000256" key="2">
    <source>
        <dbReference type="SAM" id="SignalP"/>
    </source>
</evidence>
<accession>A0A183J001</accession>
<dbReference type="PANTHER" id="PTHR21700:SF46">
    <property type="entry name" value="TRANSTHYRETIN-LIKE PROTEIN 52"/>
    <property type="match status" value="1"/>
</dbReference>
<evidence type="ECO:0000256" key="1">
    <source>
        <dbReference type="ARBA" id="ARBA00010112"/>
    </source>
</evidence>
<feature type="signal peptide" evidence="2">
    <location>
        <begin position="1"/>
        <end position="25"/>
    </location>
</feature>
<dbReference type="Pfam" id="PF01060">
    <property type="entry name" value="TTR-52"/>
    <property type="match status" value="1"/>
</dbReference>
<feature type="chain" id="PRO_5043140390" evidence="2">
    <location>
        <begin position="26"/>
        <end position="140"/>
    </location>
</feature>
<keyword evidence="2" id="KW-0732">Signal</keyword>
<evidence type="ECO:0000313" key="3">
    <source>
        <dbReference type="EMBL" id="VDP21857.1"/>
    </source>
</evidence>
<reference evidence="3 4" key="2">
    <citation type="submission" date="2018-11" db="EMBL/GenBank/DDBJ databases">
        <authorList>
            <consortium name="Pathogen Informatics"/>
        </authorList>
    </citation>
    <scope>NUCLEOTIDE SEQUENCE [LARGE SCALE GENOMIC DNA]</scope>
</reference>